<dbReference type="InterPro" id="IPR015876">
    <property type="entry name" value="Acyl-CoA_DS"/>
</dbReference>
<comment type="subcellular location">
    <subcellularLocation>
        <location evidence="1">Membrane</location>
        <topology evidence="1">Multi-pass membrane protein</topology>
    </subcellularLocation>
</comment>
<dbReference type="GO" id="GO:0006633">
    <property type="term" value="P:fatty acid biosynthetic process"/>
    <property type="evidence" value="ECO:0007669"/>
    <property type="project" value="UniProtKB-KW"/>
</dbReference>
<dbReference type="AlphaFoldDB" id="A0A432MLX9"/>
<evidence type="ECO:0000256" key="13">
    <source>
        <dbReference type="SAM" id="Phobius"/>
    </source>
</evidence>
<dbReference type="GO" id="GO:0016717">
    <property type="term" value="F:oxidoreductase activity, acting on paired donors, with oxidation of a pair of donors resulting in the reduction of molecular oxygen to two molecules of water"/>
    <property type="evidence" value="ECO:0007669"/>
    <property type="project" value="InterPro"/>
</dbReference>
<protein>
    <submittedName>
        <fullName evidence="15">Stearoyl-CoA 9-desaturase</fullName>
    </submittedName>
</protein>
<keyword evidence="3" id="KW-0444">Lipid biosynthesis</keyword>
<comment type="similarity">
    <text evidence="2">Belongs to the fatty acid desaturase type 2 family.</text>
</comment>
<keyword evidence="9" id="KW-0443">Lipid metabolism</keyword>
<feature type="domain" description="Fatty acid desaturase" evidence="14">
    <location>
        <begin position="39"/>
        <end position="259"/>
    </location>
</feature>
<feature type="transmembrane region" description="Helical" evidence="13">
    <location>
        <begin position="165"/>
        <end position="189"/>
    </location>
</feature>
<name>A0A432MLX9_9BACT</name>
<dbReference type="InterPro" id="IPR005804">
    <property type="entry name" value="FA_desaturase_dom"/>
</dbReference>
<dbReference type="GO" id="GO:0016020">
    <property type="term" value="C:membrane"/>
    <property type="evidence" value="ECO:0007669"/>
    <property type="project" value="UniProtKB-SubCell"/>
</dbReference>
<keyword evidence="7" id="KW-0560">Oxidoreductase</keyword>
<feature type="compositionally biased region" description="Basic residues" evidence="12">
    <location>
        <begin position="296"/>
        <end position="306"/>
    </location>
</feature>
<evidence type="ECO:0000256" key="11">
    <source>
        <dbReference type="ARBA" id="ARBA00023160"/>
    </source>
</evidence>
<feature type="transmembrane region" description="Helical" evidence="13">
    <location>
        <begin position="40"/>
        <end position="62"/>
    </location>
</feature>
<dbReference type="PRINTS" id="PR00075">
    <property type="entry name" value="FACDDSATRASE"/>
</dbReference>
<evidence type="ECO:0000256" key="3">
    <source>
        <dbReference type="ARBA" id="ARBA00022516"/>
    </source>
</evidence>
<evidence type="ECO:0000256" key="7">
    <source>
        <dbReference type="ARBA" id="ARBA00023002"/>
    </source>
</evidence>
<dbReference type="CDD" id="cd03505">
    <property type="entry name" value="Delta9-FADS-like"/>
    <property type="match status" value="1"/>
</dbReference>
<proteinExistence type="inferred from homology"/>
<keyword evidence="11" id="KW-0275">Fatty acid biosynthesis</keyword>
<feature type="region of interest" description="Disordered" evidence="12">
    <location>
        <begin position="283"/>
        <end position="313"/>
    </location>
</feature>
<accession>A0A432MLX9</accession>
<feature type="transmembrane region" description="Helical" evidence="13">
    <location>
        <begin position="14"/>
        <end position="34"/>
    </location>
</feature>
<dbReference type="OrthoDB" id="19906at2"/>
<sequence>METMAPPASRATQIAWPPLLWIGALHLGALLAFYPGFFSWTAVAVCVLLHWLSGGIGICMTYHRLLTHRSFAVRPKWLEYVLTAIGCTASEGGPIHWVADHRRHHAHSDDEADVHSPLHGGFAWAHMFWWMTPDITSEHTPAYHARWAPDLVKDPVHVWFDRWHILFPLASAAILYAIGGMPFLVWGFFVRSVLVLHTTWLVNSATHVWGYRSHETRDSSTNLWWVALLTYGEGWHNNHHAFQTSARHGLRWWEVDLTYVAIKLMSWVGMAHSIKLPKLRAAGSAKGTDREQVARVARKRRRRKPKPALGAAK</sequence>
<evidence type="ECO:0000256" key="4">
    <source>
        <dbReference type="ARBA" id="ARBA00022692"/>
    </source>
</evidence>
<evidence type="ECO:0000259" key="14">
    <source>
        <dbReference type="Pfam" id="PF00487"/>
    </source>
</evidence>
<evidence type="ECO:0000313" key="15">
    <source>
        <dbReference type="EMBL" id="RUL88433.1"/>
    </source>
</evidence>
<evidence type="ECO:0000256" key="8">
    <source>
        <dbReference type="ARBA" id="ARBA00023004"/>
    </source>
</evidence>
<evidence type="ECO:0000256" key="1">
    <source>
        <dbReference type="ARBA" id="ARBA00004141"/>
    </source>
</evidence>
<keyword evidence="10 13" id="KW-0472">Membrane</keyword>
<comment type="caution">
    <text evidence="15">The sequence shown here is derived from an EMBL/GenBank/DDBJ whole genome shotgun (WGS) entry which is preliminary data.</text>
</comment>
<reference evidence="15 16" key="1">
    <citation type="submission" date="2018-12" db="EMBL/GenBank/DDBJ databases">
        <authorList>
            <person name="Toschakov S.V."/>
        </authorList>
    </citation>
    <scope>NUCLEOTIDE SEQUENCE [LARGE SCALE GENOMIC DNA]</scope>
    <source>
        <strain evidence="15 16">GM2012</strain>
    </source>
</reference>
<evidence type="ECO:0000256" key="2">
    <source>
        <dbReference type="ARBA" id="ARBA00008749"/>
    </source>
</evidence>
<keyword evidence="4 13" id="KW-0812">Transmembrane</keyword>
<reference evidence="15 16" key="2">
    <citation type="submission" date="2019-01" db="EMBL/GenBank/DDBJ databases">
        <title>Tautonia sociabilis, a novel thermotolerant planctomycete of Isosphaeraceae family, isolated from a 4000 m deep subterranean habitat.</title>
        <authorList>
            <person name="Kovaleva O.L."/>
            <person name="Elcheninov A.G."/>
            <person name="Van Heerden E."/>
            <person name="Toshchakov S.V."/>
            <person name="Novikov A."/>
            <person name="Bonch-Osmolovskaya E.A."/>
            <person name="Kublanov I.V."/>
        </authorList>
    </citation>
    <scope>NUCLEOTIDE SEQUENCE [LARGE SCALE GENOMIC DNA]</scope>
    <source>
        <strain evidence="15 16">GM2012</strain>
    </source>
</reference>
<evidence type="ECO:0000256" key="9">
    <source>
        <dbReference type="ARBA" id="ARBA00023098"/>
    </source>
</evidence>
<dbReference type="EMBL" id="RYZH01000010">
    <property type="protein sequence ID" value="RUL88433.1"/>
    <property type="molecule type" value="Genomic_DNA"/>
</dbReference>
<evidence type="ECO:0000256" key="10">
    <source>
        <dbReference type="ARBA" id="ARBA00023136"/>
    </source>
</evidence>
<evidence type="ECO:0000256" key="5">
    <source>
        <dbReference type="ARBA" id="ARBA00022832"/>
    </source>
</evidence>
<keyword evidence="8" id="KW-0408">Iron</keyword>
<dbReference type="Pfam" id="PF00487">
    <property type="entry name" value="FA_desaturase"/>
    <property type="match status" value="1"/>
</dbReference>
<dbReference type="Proteomes" id="UP000280296">
    <property type="component" value="Unassembled WGS sequence"/>
</dbReference>
<keyword evidence="16" id="KW-1185">Reference proteome</keyword>
<evidence type="ECO:0000256" key="12">
    <source>
        <dbReference type="SAM" id="MobiDB-lite"/>
    </source>
</evidence>
<organism evidence="15 16">
    <name type="scientific">Tautonia sociabilis</name>
    <dbReference type="NCBI Taxonomy" id="2080755"/>
    <lineage>
        <taxon>Bacteria</taxon>
        <taxon>Pseudomonadati</taxon>
        <taxon>Planctomycetota</taxon>
        <taxon>Planctomycetia</taxon>
        <taxon>Isosphaerales</taxon>
        <taxon>Isosphaeraceae</taxon>
        <taxon>Tautonia</taxon>
    </lineage>
</organism>
<gene>
    <name evidence="15" type="ORF">TsocGM_06875</name>
</gene>
<dbReference type="PANTHER" id="PTHR11351:SF31">
    <property type="entry name" value="DESATURASE 1, ISOFORM A-RELATED"/>
    <property type="match status" value="1"/>
</dbReference>
<dbReference type="PANTHER" id="PTHR11351">
    <property type="entry name" value="ACYL-COA DESATURASE"/>
    <property type="match status" value="1"/>
</dbReference>
<evidence type="ECO:0000256" key="6">
    <source>
        <dbReference type="ARBA" id="ARBA00022989"/>
    </source>
</evidence>
<keyword evidence="5" id="KW-0276">Fatty acid metabolism</keyword>
<evidence type="ECO:0000313" key="16">
    <source>
        <dbReference type="Proteomes" id="UP000280296"/>
    </source>
</evidence>
<keyword evidence="6 13" id="KW-1133">Transmembrane helix</keyword>